<dbReference type="EMBL" id="MN739344">
    <property type="protein sequence ID" value="QHS99506.1"/>
    <property type="molecule type" value="Genomic_DNA"/>
</dbReference>
<dbReference type="AlphaFoldDB" id="A0A6C0C564"/>
<accession>A0A6C0C564</accession>
<protein>
    <submittedName>
        <fullName evidence="1">Uncharacterized protein</fullName>
    </submittedName>
</protein>
<evidence type="ECO:0000313" key="1">
    <source>
        <dbReference type="EMBL" id="QHS99506.1"/>
    </source>
</evidence>
<sequence length="234" mass="23162">MAETGCLKDGHFQNLEVVNTTILDTGDTTMTGSLNISDSTASNDAGSGALVVTGGVGVGGDVNVTGNTVLSGTLSMVGGAVGHVTGVNDTAQGADIANDSTPVPMAATDFGKTFACLLTNAVKSVTLPPNVTAADIGKSLKIFQAANLVLPGQLSIVSSGTGPTISLNSYFIGQGLTTFRPEAESTTVVIAGADSNSAFGQGSTITATVVGEGMYMIEIIAIPLGTGSNAITVS</sequence>
<organism evidence="1">
    <name type="scientific">viral metagenome</name>
    <dbReference type="NCBI Taxonomy" id="1070528"/>
    <lineage>
        <taxon>unclassified sequences</taxon>
        <taxon>metagenomes</taxon>
        <taxon>organismal metagenomes</taxon>
    </lineage>
</organism>
<name>A0A6C0C564_9ZZZZ</name>
<proteinExistence type="predicted"/>
<reference evidence="1" key="1">
    <citation type="journal article" date="2020" name="Nature">
        <title>Giant virus diversity and host interactions through global metagenomics.</title>
        <authorList>
            <person name="Schulz F."/>
            <person name="Roux S."/>
            <person name="Paez-Espino D."/>
            <person name="Jungbluth S."/>
            <person name="Walsh D.A."/>
            <person name="Denef V.J."/>
            <person name="McMahon K.D."/>
            <person name="Konstantinidis K.T."/>
            <person name="Eloe-Fadrosh E.A."/>
            <person name="Kyrpides N.C."/>
            <person name="Woyke T."/>
        </authorList>
    </citation>
    <scope>NUCLEOTIDE SEQUENCE</scope>
    <source>
        <strain evidence="1">GVMAG-M-3300020187-37</strain>
    </source>
</reference>